<gene>
    <name evidence="4" type="ORF">THASP1DRAFT_21975</name>
</gene>
<feature type="compositionally biased region" description="Basic and acidic residues" evidence="2">
    <location>
        <begin position="479"/>
        <end position="491"/>
    </location>
</feature>
<feature type="compositionally biased region" description="Basic and acidic residues" evidence="2">
    <location>
        <begin position="370"/>
        <end position="391"/>
    </location>
</feature>
<feature type="compositionally biased region" description="Acidic residues" evidence="2">
    <location>
        <begin position="284"/>
        <end position="314"/>
    </location>
</feature>
<feature type="compositionally biased region" description="Basic and acidic residues" evidence="2">
    <location>
        <begin position="204"/>
        <end position="226"/>
    </location>
</feature>
<dbReference type="Proteomes" id="UP000271241">
    <property type="component" value="Unassembled WGS sequence"/>
</dbReference>
<dbReference type="GO" id="GO:0030686">
    <property type="term" value="C:90S preribosome"/>
    <property type="evidence" value="ECO:0007669"/>
    <property type="project" value="TreeGrafter"/>
</dbReference>
<keyword evidence="5" id="KW-1185">Reference proteome</keyword>
<feature type="compositionally biased region" description="Basic and acidic residues" evidence="2">
    <location>
        <begin position="512"/>
        <end position="524"/>
    </location>
</feature>
<accession>A0A4P9XW67</accession>
<evidence type="ECO:0000313" key="4">
    <source>
        <dbReference type="EMBL" id="RKP10282.1"/>
    </source>
</evidence>
<evidence type="ECO:0000259" key="3">
    <source>
        <dbReference type="Pfam" id="PF09073"/>
    </source>
</evidence>
<dbReference type="GO" id="GO:0005634">
    <property type="term" value="C:nucleus"/>
    <property type="evidence" value="ECO:0007669"/>
    <property type="project" value="TreeGrafter"/>
</dbReference>
<proteinExistence type="predicted"/>
<feature type="compositionally biased region" description="Acidic residues" evidence="2">
    <location>
        <begin position="227"/>
        <end position="238"/>
    </location>
</feature>
<evidence type="ECO:0000313" key="5">
    <source>
        <dbReference type="Proteomes" id="UP000271241"/>
    </source>
</evidence>
<evidence type="ECO:0000256" key="1">
    <source>
        <dbReference type="ARBA" id="ARBA00023054"/>
    </source>
</evidence>
<feature type="compositionally biased region" description="Low complexity" evidence="2">
    <location>
        <begin position="257"/>
        <end position="268"/>
    </location>
</feature>
<feature type="compositionally biased region" description="Basic residues" evidence="2">
    <location>
        <begin position="342"/>
        <end position="369"/>
    </location>
</feature>
<dbReference type="PANTHER" id="PTHR23325:SF1">
    <property type="entry name" value="SERUM RESPONSE FACTOR-BINDING PROTEIN 1"/>
    <property type="match status" value="1"/>
</dbReference>
<dbReference type="GO" id="GO:0030490">
    <property type="term" value="P:maturation of SSU-rRNA"/>
    <property type="evidence" value="ECO:0007669"/>
    <property type="project" value="TreeGrafter"/>
</dbReference>
<feature type="domain" description="Bud22" evidence="3">
    <location>
        <begin position="50"/>
        <end position="482"/>
    </location>
</feature>
<dbReference type="InterPro" id="IPR015158">
    <property type="entry name" value="Bud22_dom"/>
</dbReference>
<evidence type="ECO:0000256" key="2">
    <source>
        <dbReference type="SAM" id="MobiDB-lite"/>
    </source>
</evidence>
<reference evidence="5" key="1">
    <citation type="journal article" date="2018" name="Nat. Microbiol.">
        <title>Leveraging single-cell genomics to expand the fungal tree of life.</title>
        <authorList>
            <person name="Ahrendt S.R."/>
            <person name="Quandt C.A."/>
            <person name="Ciobanu D."/>
            <person name="Clum A."/>
            <person name="Salamov A."/>
            <person name="Andreopoulos B."/>
            <person name="Cheng J.F."/>
            <person name="Woyke T."/>
            <person name="Pelin A."/>
            <person name="Henrissat B."/>
            <person name="Reynolds N.K."/>
            <person name="Benny G.L."/>
            <person name="Smith M.E."/>
            <person name="James T.Y."/>
            <person name="Grigoriev I.V."/>
        </authorList>
    </citation>
    <scope>NUCLEOTIDE SEQUENCE [LARGE SCALE GENOMIC DNA]</scope>
    <source>
        <strain evidence="5">RSA 1356</strain>
    </source>
</reference>
<dbReference type="PANTHER" id="PTHR23325">
    <property type="entry name" value="SERUM RESPONSE FACTOR-BINDING"/>
    <property type="match status" value="1"/>
</dbReference>
<sequence>MPKRPRRHLAYTIRRLAKEDAADGASGERDARVKRMTDEKIHKKLFALRRELRKDAKKARAFCLQRVIKKIKAEKESLAGAAGDNDKSGVRLEKLDGELAALKSVDLDNVTDVAFVEALKAHEKLCECTIVQNYIANPAAIVVKPAKRGKNGTCVVEKRVSAPESDPTAIAASRSVAQAKAMHSAVQRAIDGLLGTVQFLSGEKNRPKREAADGDKRAAAKQRENDGSDGDNSEDEDDGTQKQAAKSHTLAEKKNAAAKQRAPKASAAVTNSMFVESLGGAKDDSDEDDSDSEEVEWDSDISQPEYDDEDESDVEAGMKQRAAPTIDYDDISMSEDESAMSSKKRRKNAAPEPKKKKNRMGQMARRKLHEARYGKDANHIRRAAEEYEKARAAGWDGGYGGGRGGDWSGRPHGRGGRAEQSSRGHGGGRGGSNGGMQRGNGRGARQQHTSVDANVHPSWAAQQQRKAAERTATFQGTKVRFDQDDSADIRPAHNAKQGGSGNDTGGNAQDHPSWEAKRRKREQEAAMQRAKPSGTKIVFDDD</sequence>
<feature type="region of interest" description="Disordered" evidence="2">
    <location>
        <begin position="204"/>
        <end position="542"/>
    </location>
</feature>
<feature type="compositionally biased region" description="Gly residues" evidence="2">
    <location>
        <begin position="395"/>
        <end position="407"/>
    </location>
</feature>
<organism evidence="4 5">
    <name type="scientific">Thamnocephalis sphaerospora</name>
    <dbReference type="NCBI Taxonomy" id="78915"/>
    <lineage>
        <taxon>Eukaryota</taxon>
        <taxon>Fungi</taxon>
        <taxon>Fungi incertae sedis</taxon>
        <taxon>Zoopagomycota</taxon>
        <taxon>Zoopagomycotina</taxon>
        <taxon>Zoopagomycetes</taxon>
        <taxon>Zoopagales</taxon>
        <taxon>Sigmoideomycetaceae</taxon>
        <taxon>Thamnocephalis</taxon>
    </lineage>
</organism>
<dbReference type="InterPro" id="IPR037393">
    <property type="entry name" value="Bud22/SRFB1"/>
</dbReference>
<feature type="compositionally biased region" description="Gly residues" evidence="2">
    <location>
        <begin position="424"/>
        <end position="442"/>
    </location>
</feature>
<dbReference type="EMBL" id="KZ992460">
    <property type="protein sequence ID" value="RKP10282.1"/>
    <property type="molecule type" value="Genomic_DNA"/>
</dbReference>
<protein>
    <submittedName>
        <fullName evidence="4">Bud-site selection protein</fullName>
    </submittedName>
</protein>
<dbReference type="OrthoDB" id="2129696at2759"/>
<dbReference type="AlphaFoldDB" id="A0A4P9XW67"/>
<dbReference type="Pfam" id="PF09073">
    <property type="entry name" value="BUD22"/>
    <property type="match status" value="1"/>
</dbReference>
<name>A0A4P9XW67_9FUNG</name>
<dbReference type="STRING" id="78915.A0A4P9XW67"/>
<keyword evidence="1" id="KW-0175">Coiled coil</keyword>
<feature type="compositionally biased region" description="Acidic residues" evidence="2">
    <location>
        <begin position="327"/>
        <end position="338"/>
    </location>
</feature>